<reference evidence="1" key="1">
    <citation type="submission" date="2022-10" db="EMBL/GenBank/DDBJ databases">
        <title>Culturing micro-colonial fungi from biological soil crusts in the Mojave desert and describing Neophaeococcomyces mojavensis, and introducing the new genera and species Taxawa tesnikishii.</title>
        <authorList>
            <person name="Kurbessoian T."/>
            <person name="Stajich J.E."/>
        </authorList>
    </citation>
    <scope>NUCLEOTIDE SEQUENCE</scope>
    <source>
        <strain evidence="1">JES_112</strain>
    </source>
</reference>
<proteinExistence type="predicted"/>
<evidence type="ECO:0000313" key="1">
    <source>
        <dbReference type="EMBL" id="KAJ9657511.1"/>
    </source>
</evidence>
<organism evidence="1 2">
    <name type="scientific">Neophaeococcomyces mojaviensis</name>
    <dbReference type="NCBI Taxonomy" id="3383035"/>
    <lineage>
        <taxon>Eukaryota</taxon>
        <taxon>Fungi</taxon>
        <taxon>Dikarya</taxon>
        <taxon>Ascomycota</taxon>
        <taxon>Pezizomycotina</taxon>
        <taxon>Eurotiomycetes</taxon>
        <taxon>Chaetothyriomycetidae</taxon>
        <taxon>Chaetothyriales</taxon>
        <taxon>Chaetothyriales incertae sedis</taxon>
        <taxon>Neophaeococcomyces</taxon>
    </lineage>
</organism>
<accession>A0ACC3A9H1</accession>
<sequence length="1739" mass="194120">MTPLSNEQYQIGWICALPIEMAASRAMLDEEHGFIEDKDEKDSNFYFGGRIHLHNVVIACLPLDEYGTNAAATVAINMLRTFKNIKFGLLVGVGGALADPQKGDKFDLRLGDVVVSSAKNTSGGVIQYDIGKQQTEGKFESKGMLNRPPTILRTALGSLFADHEINDSRVPAYIQEALCKHSKLEKSYKLPTATEDHLFKSSYAHATGIPNCSSCDQSKIVYRSQRSDSVPRIFYGTILSGNLLIRDSVTRDLLRERFQQHDPLCIEMEAAGLMNNLPSIVIRGICDYADSHKNDVWHRYAALAAAAFAKELLLFVSLKGTKNEEAIKLGTLQKLQVGVDGIKHNLQEQAQQQKTRYEDEGIAELLRALNTSAYDQFKNFNADAVEGTCQWVLEHRKYKKWDSIEKNDLLWISADPGCGKSVLSKYLVDEVLPKPHSRSICYFFFKDNSDQRTLQTALCAILHQLFTDQPRLAKLALAQSWSNSSRLIGNSQELWRIFIAAATDPTASPITCVIDALDEAAERGREELIGMLRIFYDKATRTTEPKLKILVTSRPDDTVKRHFKLMGSQLPEICLQGEKENDRINEEINLVIDKWLTRLAKDVNLTALSQERLRKQLLDMKHRTYLWLELSMEGIRQRYKYSNDRSSETIELLPDSVMAAYDHFLYRVIGRLETKSRERANTVLSIVAGAKTPFTIRELHLAWNVFHASNTVYINDLLLDEDEIAETVRHLTGLFIFENCGTIYLIHQTAKEFLLNHAKSMKNSASLWKVPISVISIERTMANICVQLLSRNFIRDCVKVPEAKACKDENARQEVSLGELLSPILHSAASHITRESFQDAMEYSIIEVWNRLPAEQGREWTRLKIEEIAQGLLGLYKYAASCWVYHVNASESAAGDSIWTTVLTLYDDLRCSKSVLWIRQTWEYLLEDMDIEFFHGNSDIYLAIIAEHFTVLECRRNFEEFDIEGRDEQQKTPLMFAAMIGSTQAVEWLLRKKANIHACCASGRDALIYAVEAEHANIASMLLKQGADPNSEGCCAHPLLAAAAVGMIDVVEQLLNQGVEANLKGGYYGNALQSAAYFGHSNIVEILLRAGANPNAKGGIYGSALQAASFAGHDSIVQTLIAWQADVNQKGGKYGNALQAALYNPDPNQLGITELLSAGADANACDQINSQTQITCHKEDEQVLRWLTRSGRSDPADMNETERDELAVWCSLDSNLTMAERCQVMKMLDAVASNTISNDDINSAIRERNLDGTLHEVKKFVTWRRMTKSSFQLACYSADWYHVYNAALSLYEQLDEHEHILHQTFLMHQAREGSERRRSYIPEVMEIESWYFDIRSASCFREGSSVTRSYSLDNSDRSSDRLRTPLQIACDIGHAKLVNMLITKGADMDVEGGEYFTVIQAAAARGNAEVVQQLINRGAAVNKTGGPYGCALIAALQNNHLDIARQLLNGGADLNIRPHGRSLLQDACAAGNLVDAEFLLNANADINYKPGKDGTALQAAIKCCSPVDVCEFLLTNGADVNALAGKHGLPIYTAASLEEATTSINMLGMLLGAGALVNAEGWYADLQGETQWGTSLLAAVSCGKLDAVKRLIAAGARPEIKGDFGNATETAKFYEQPKIIAWFERYEAGKKNTGETENPLNVMIDSILTDTNFVNDPDFLSAPYSSISEEVESMFEKIEDLKDHYAYLRACQPADLIDKASLRRRNEVVGDWDNFNGSDFEQDYAERASSEDWEMDSTS</sequence>
<name>A0ACC3A9H1_9EURO</name>
<keyword evidence="2" id="KW-1185">Reference proteome</keyword>
<comment type="caution">
    <text evidence="1">The sequence shown here is derived from an EMBL/GenBank/DDBJ whole genome shotgun (WGS) entry which is preliminary data.</text>
</comment>
<dbReference type="Proteomes" id="UP001172386">
    <property type="component" value="Unassembled WGS sequence"/>
</dbReference>
<evidence type="ECO:0000313" key="2">
    <source>
        <dbReference type="Proteomes" id="UP001172386"/>
    </source>
</evidence>
<protein>
    <submittedName>
        <fullName evidence="1">Uncharacterized protein</fullName>
    </submittedName>
</protein>
<dbReference type="EMBL" id="JAPDRQ010000063">
    <property type="protein sequence ID" value="KAJ9657511.1"/>
    <property type="molecule type" value="Genomic_DNA"/>
</dbReference>
<gene>
    <name evidence="1" type="ORF">H2198_004272</name>
</gene>